<dbReference type="EMBL" id="CM042051">
    <property type="protein sequence ID" value="KAI3729596.1"/>
    <property type="molecule type" value="Genomic_DNA"/>
</dbReference>
<organism evidence="1 2">
    <name type="scientific">Arctium lappa</name>
    <name type="common">Greater burdock</name>
    <name type="synonym">Lappa major</name>
    <dbReference type="NCBI Taxonomy" id="4217"/>
    <lineage>
        <taxon>Eukaryota</taxon>
        <taxon>Viridiplantae</taxon>
        <taxon>Streptophyta</taxon>
        <taxon>Embryophyta</taxon>
        <taxon>Tracheophyta</taxon>
        <taxon>Spermatophyta</taxon>
        <taxon>Magnoliopsida</taxon>
        <taxon>eudicotyledons</taxon>
        <taxon>Gunneridae</taxon>
        <taxon>Pentapetalae</taxon>
        <taxon>asterids</taxon>
        <taxon>campanulids</taxon>
        <taxon>Asterales</taxon>
        <taxon>Asteraceae</taxon>
        <taxon>Carduoideae</taxon>
        <taxon>Cardueae</taxon>
        <taxon>Arctiinae</taxon>
        <taxon>Arctium</taxon>
    </lineage>
</organism>
<dbReference type="Proteomes" id="UP001055879">
    <property type="component" value="Linkage Group LG05"/>
</dbReference>
<evidence type="ECO:0000313" key="2">
    <source>
        <dbReference type="Proteomes" id="UP001055879"/>
    </source>
</evidence>
<evidence type="ECO:0000313" key="1">
    <source>
        <dbReference type="EMBL" id="KAI3729596.1"/>
    </source>
</evidence>
<sequence length="118" mass="12756">MKEEENHRIGGTGVCLFGWLVKEEETTANGKKMIYRRKHNKTYLGILILDGGDVGKKVVLEIPVVGNDGGDYTIDNSGGGRIHRWWCGLQLVVVVGGGGFNDSGGDGGENDSDDHGRR</sequence>
<protein>
    <submittedName>
        <fullName evidence="1">Uncharacterized protein</fullName>
    </submittedName>
</protein>
<name>A0ACB9C5Q3_ARCLA</name>
<gene>
    <name evidence="1" type="ORF">L6452_18257</name>
</gene>
<proteinExistence type="predicted"/>
<accession>A0ACB9C5Q3</accession>
<reference evidence="2" key="1">
    <citation type="journal article" date="2022" name="Mol. Ecol. Resour.">
        <title>The genomes of chicory, endive, great burdock and yacon provide insights into Asteraceae palaeo-polyploidization history and plant inulin production.</title>
        <authorList>
            <person name="Fan W."/>
            <person name="Wang S."/>
            <person name="Wang H."/>
            <person name="Wang A."/>
            <person name="Jiang F."/>
            <person name="Liu H."/>
            <person name="Zhao H."/>
            <person name="Xu D."/>
            <person name="Zhang Y."/>
        </authorList>
    </citation>
    <scope>NUCLEOTIDE SEQUENCE [LARGE SCALE GENOMIC DNA]</scope>
    <source>
        <strain evidence="2">cv. Niubang</strain>
    </source>
</reference>
<comment type="caution">
    <text evidence="1">The sequence shown here is derived from an EMBL/GenBank/DDBJ whole genome shotgun (WGS) entry which is preliminary data.</text>
</comment>
<keyword evidence="2" id="KW-1185">Reference proteome</keyword>
<reference evidence="1 2" key="2">
    <citation type="journal article" date="2022" name="Mol. Ecol. Resour.">
        <title>The genomes of chicory, endive, great burdock and yacon provide insights into Asteraceae paleo-polyploidization history and plant inulin production.</title>
        <authorList>
            <person name="Fan W."/>
            <person name="Wang S."/>
            <person name="Wang H."/>
            <person name="Wang A."/>
            <person name="Jiang F."/>
            <person name="Liu H."/>
            <person name="Zhao H."/>
            <person name="Xu D."/>
            <person name="Zhang Y."/>
        </authorList>
    </citation>
    <scope>NUCLEOTIDE SEQUENCE [LARGE SCALE GENOMIC DNA]</scope>
    <source>
        <strain evidence="2">cv. Niubang</strain>
    </source>
</reference>